<dbReference type="Gene3D" id="2.60.120.1140">
    <property type="entry name" value="Protein of unknown function DUF192"/>
    <property type="match status" value="1"/>
</dbReference>
<evidence type="ECO:0000313" key="4">
    <source>
        <dbReference type="Proteomes" id="UP000291469"/>
    </source>
</evidence>
<dbReference type="PANTHER" id="PTHR37953">
    <property type="entry name" value="UPF0127 PROTEIN MJ1496"/>
    <property type="match status" value="1"/>
</dbReference>
<keyword evidence="4" id="KW-1185">Reference proteome</keyword>
<keyword evidence="2" id="KW-0732">Signal</keyword>
<dbReference type="Pfam" id="PF02643">
    <property type="entry name" value="DUF192"/>
    <property type="match status" value="1"/>
</dbReference>
<organism evidence="3 4">
    <name type="scientific">Egibacter rhizosphaerae</name>
    <dbReference type="NCBI Taxonomy" id="1670831"/>
    <lineage>
        <taxon>Bacteria</taxon>
        <taxon>Bacillati</taxon>
        <taxon>Actinomycetota</taxon>
        <taxon>Nitriliruptoria</taxon>
        <taxon>Egibacterales</taxon>
        <taxon>Egibacteraceae</taxon>
        <taxon>Egibacter</taxon>
    </lineage>
</organism>
<accession>A0A411YG26</accession>
<name>A0A411YG26_9ACTN</name>
<dbReference type="KEGG" id="erz:ER308_11625"/>
<feature type="region of interest" description="Disordered" evidence="1">
    <location>
        <begin position="38"/>
        <end position="98"/>
    </location>
</feature>
<protein>
    <submittedName>
        <fullName evidence="3">DUF192 domain-containing protein</fullName>
    </submittedName>
</protein>
<evidence type="ECO:0000256" key="1">
    <source>
        <dbReference type="SAM" id="MobiDB-lite"/>
    </source>
</evidence>
<dbReference type="PANTHER" id="PTHR37953:SF1">
    <property type="entry name" value="UPF0127 PROTEIN MJ1496"/>
    <property type="match status" value="1"/>
</dbReference>
<dbReference type="OrthoDB" id="9808290at2"/>
<evidence type="ECO:0000313" key="3">
    <source>
        <dbReference type="EMBL" id="QBI20146.1"/>
    </source>
</evidence>
<dbReference type="AlphaFoldDB" id="A0A411YG26"/>
<dbReference type="EMBL" id="CP036402">
    <property type="protein sequence ID" value="QBI20146.1"/>
    <property type="molecule type" value="Genomic_DNA"/>
</dbReference>
<feature type="compositionally biased region" description="Low complexity" evidence="1">
    <location>
        <begin position="38"/>
        <end position="81"/>
    </location>
</feature>
<reference evidence="3 4" key="1">
    <citation type="submission" date="2019-01" db="EMBL/GenBank/DDBJ databases">
        <title>Egibacter rhizosphaerae EGI 80759T.</title>
        <authorList>
            <person name="Chen D.-D."/>
            <person name="Tian Y."/>
            <person name="Jiao J.-Y."/>
            <person name="Zhang X.-T."/>
            <person name="Zhang Y.-G."/>
            <person name="Zhang Y."/>
            <person name="Xiao M."/>
            <person name="Shu W.-S."/>
            <person name="Li W.-J."/>
        </authorList>
    </citation>
    <scope>NUCLEOTIDE SEQUENCE [LARGE SCALE GENOMIC DNA]</scope>
    <source>
        <strain evidence="3 4">EGI 80759</strain>
    </source>
</reference>
<dbReference type="InterPro" id="IPR003795">
    <property type="entry name" value="DUF192"/>
</dbReference>
<evidence type="ECO:0000256" key="2">
    <source>
        <dbReference type="SAM" id="SignalP"/>
    </source>
</evidence>
<dbReference type="RefSeq" id="WP_131155143.1">
    <property type="nucleotide sequence ID" value="NZ_CP036402.1"/>
</dbReference>
<feature type="signal peptide" evidence="2">
    <location>
        <begin position="1"/>
        <end position="27"/>
    </location>
</feature>
<proteinExistence type="predicted"/>
<feature type="chain" id="PRO_5038948626" evidence="2">
    <location>
        <begin position="28"/>
        <end position="216"/>
    </location>
</feature>
<dbReference type="InterPro" id="IPR038695">
    <property type="entry name" value="Saro_0823-like_sf"/>
</dbReference>
<gene>
    <name evidence="3" type="ORF">ER308_11625</name>
</gene>
<dbReference type="Proteomes" id="UP000291469">
    <property type="component" value="Chromosome"/>
</dbReference>
<sequence>MTRRRVRPHARGRAVLGAAAGAGAVLALALAGLAGCATEGESSEGASGEEAAGSEGAAESEGAASDGGNEDAAGPAGAPEPADVPDEAEGWPTDDVVLTGPDGATVPLHVWVADDQDRRAVGLMGWSHLPEGTGMLFEYPASRDGGFWMKGVRFPLSIAFADDAGTVTEIIEMDVCDDDPCPVHEPEGQYRRALELPQGRFQEHGVEPGWQLEVRG</sequence>